<comment type="catalytic activity">
    <reaction evidence="7">
        <text>ATP + H2O = ADP + phosphate + H(+)</text>
        <dbReference type="Rhea" id="RHEA:13065"/>
        <dbReference type="ChEBI" id="CHEBI:15377"/>
        <dbReference type="ChEBI" id="CHEBI:15378"/>
        <dbReference type="ChEBI" id="CHEBI:30616"/>
        <dbReference type="ChEBI" id="CHEBI:43474"/>
        <dbReference type="ChEBI" id="CHEBI:456216"/>
        <dbReference type="EC" id="3.6.4.13"/>
    </reaction>
</comment>
<gene>
    <name evidence="13" type="ORF">BCR43DRAFT_520242</name>
</gene>
<dbReference type="GO" id="GO:0005524">
    <property type="term" value="F:ATP binding"/>
    <property type="evidence" value="ECO:0007669"/>
    <property type="project" value="UniProtKB-KW"/>
</dbReference>
<dbReference type="CDD" id="cd17946">
    <property type="entry name" value="DEADc_DDX24"/>
    <property type="match status" value="1"/>
</dbReference>
<keyword evidence="5" id="KW-0067">ATP-binding</keyword>
<sequence>MAKQEGAPAPSKKKPQSKPSKKLIKQKKGEKRQRSTADSSAKPVPKKQRTVEYEDLGAIDGWDWAEVSDLGTGVLGGDDMSGFLCLEEIDGVDVDYTETDAGKVVSFRRAKNPNRKKAMKATPDKPLDMEGTVFFDVDTYDETLAAKELENTKQGTKGQAKDNLAGDDTIDEDDIDEEDAESAHDGNLNGEAEEEGEDAEMEDPAEEDNKTKQTKNKGNDIAMGEADTDVSKKQKKEQKVKEDSKSKKQRKQIKDENMEDLEDEKDGDEHLPTKGKGAKTPRPTVADIDRSVSVSAWKALSLAEPIVNALQYYKFTQPTPIQSKTLPKALAGRDIIGAAETGSGKTLAFGIPMVQSLLKGSRGGLAGLVLTPTRELAIQVKDHIQNIATFTDIRVAVVVGGMSIQKQHRVLRSNPDIIVATPGRFWEIFSENDTYLDTLKHVKFLVLDEADRMLERGRFEELASILQTLSNKRKVTTDWPEEAPNAQEIVKKQDKISHQTFVFTATLSKDTRFNIKDKKKSKKTKKEPGSMSDLIHRLELSDKNPFIVDITTENVVASRLVEAKVDCLHTEKDLYVYYFCTRYPGRTIIFVNSVDAIRRLIPVFKLLGIEVLGLHAKMQQRQRLKNLDRFKANDKAVLVASDVAARGLDIPLVEHVIHYQLPRSGEIYVHRSGRTARANRDGVSLLLCSPDEVKTYKKLVQTLRKGRQYPELPVDLSILREMKHRVNLATDIDKMEHKVEKARHEEGWMRKMAREMDLDVSDEEVDPDEGKKKKNGKDDITLRNKKNELKQLLAQPMLPQGVSMRYLTGSVVADLVERLLENNDKDVLLPGHATSRAVEDIQH</sequence>
<keyword evidence="6" id="KW-0694">RNA-binding</keyword>
<dbReference type="Pfam" id="PF00270">
    <property type="entry name" value="DEAD"/>
    <property type="match status" value="1"/>
</dbReference>
<feature type="region of interest" description="Disordered" evidence="9">
    <location>
        <begin position="759"/>
        <end position="779"/>
    </location>
</feature>
<dbReference type="InterPro" id="IPR011545">
    <property type="entry name" value="DEAD/DEAH_box_helicase_dom"/>
</dbReference>
<evidence type="ECO:0000256" key="6">
    <source>
        <dbReference type="ARBA" id="ARBA00022884"/>
    </source>
</evidence>
<dbReference type="InterPro" id="IPR001650">
    <property type="entry name" value="Helicase_C-like"/>
</dbReference>
<evidence type="ECO:0000256" key="8">
    <source>
        <dbReference type="PROSITE-ProRule" id="PRU00552"/>
    </source>
</evidence>
<feature type="compositionally biased region" description="Acidic residues" evidence="9">
    <location>
        <begin position="257"/>
        <end position="266"/>
    </location>
</feature>
<feature type="compositionally biased region" description="Acidic residues" evidence="9">
    <location>
        <begin position="191"/>
        <end position="206"/>
    </location>
</feature>
<evidence type="ECO:0000259" key="11">
    <source>
        <dbReference type="PROSITE" id="PS51194"/>
    </source>
</evidence>
<dbReference type="InterPro" id="IPR050079">
    <property type="entry name" value="DEAD_box_RNA_helicase"/>
</dbReference>
<evidence type="ECO:0000256" key="3">
    <source>
        <dbReference type="ARBA" id="ARBA00022801"/>
    </source>
</evidence>
<dbReference type="Proteomes" id="UP000242180">
    <property type="component" value="Unassembled WGS sequence"/>
</dbReference>
<keyword evidence="4" id="KW-0347">Helicase</keyword>
<dbReference type="InParanoid" id="A0A1X2HTU6"/>
<dbReference type="GO" id="GO:0016787">
    <property type="term" value="F:hydrolase activity"/>
    <property type="evidence" value="ECO:0007669"/>
    <property type="project" value="UniProtKB-KW"/>
</dbReference>
<feature type="compositionally biased region" description="Basic and acidic residues" evidence="9">
    <location>
        <begin position="229"/>
        <end position="256"/>
    </location>
</feature>
<dbReference type="GO" id="GO:0003723">
    <property type="term" value="F:RNA binding"/>
    <property type="evidence" value="ECO:0007669"/>
    <property type="project" value="UniProtKB-KW"/>
</dbReference>
<dbReference type="PROSITE" id="PS51192">
    <property type="entry name" value="HELICASE_ATP_BIND_1"/>
    <property type="match status" value="1"/>
</dbReference>
<dbReference type="GO" id="GO:0005829">
    <property type="term" value="C:cytosol"/>
    <property type="evidence" value="ECO:0007669"/>
    <property type="project" value="TreeGrafter"/>
</dbReference>
<feature type="short sequence motif" description="Q motif" evidence="8">
    <location>
        <begin position="295"/>
        <end position="323"/>
    </location>
</feature>
<dbReference type="SUPFAM" id="SSF52540">
    <property type="entry name" value="P-loop containing nucleoside triphosphate hydrolases"/>
    <property type="match status" value="1"/>
</dbReference>
<dbReference type="PROSITE" id="PS51195">
    <property type="entry name" value="Q_MOTIF"/>
    <property type="match status" value="1"/>
</dbReference>
<dbReference type="PROSITE" id="PS00039">
    <property type="entry name" value="DEAD_ATP_HELICASE"/>
    <property type="match status" value="1"/>
</dbReference>
<organism evidence="13 14">
    <name type="scientific">Syncephalastrum racemosum</name>
    <name type="common">Filamentous fungus</name>
    <dbReference type="NCBI Taxonomy" id="13706"/>
    <lineage>
        <taxon>Eukaryota</taxon>
        <taxon>Fungi</taxon>
        <taxon>Fungi incertae sedis</taxon>
        <taxon>Mucoromycota</taxon>
        <taxon>Mucoromycotina</taxon>
        <taxon>Mucoromycetes</taxon>
        <taxon>Mucorales</taxon>
        <taxon>Syncephalastraceae</taxon>
        <taxon>Syncephalastrum</taxon>
    </lineage>
</organism>
<keyword evidence="2" id="KW-0547">Nucleotide-binding</keyword>
<evidence type="ECO:0000256" key="7">
    <source>
        <dbReference type="ARBA" id="ARBA00047984"/>
    </source>
</evidence>
<feature type="region of interest" description="Disordered" evidence="9">
    <location>
        <begin position="148"/>
        <end position="284"/>
    </location>
</feature>
<evidence type="ECO:0000313" key="13">
    <source>
        <dbReference type="EMBL" id="ORZ03025.1"/>
    </source>
</evidence>
<dbReference type="GO" id="GO:0003724">
    <property type="term" value="F:RNA helicase activity"/>
    <property type="evidence" value="ECO:0007669"/>
    <property type="project" value="UniProtKB-EC"/>
</dbReference>
<evidence type="ECO:0000259" key="12">
    <source>
        <dbReference type="PROSITE" id="PS51195"/>
    </source>
</evidence>
<feature type="compositionally biased region" description="Acidic residues" evidence="9">
    <location>
        <begin position="168"/>
        <end position="180"/>
    </location>
</feature>
<feature type="domain" description="DEAD-box RNA helicase Q" evidence="12">
    <location>
        <begin position="295"/>
        <end position="323"/>
    </location>
</feature>
<feature type="domain" description="Helicase C-terminal" evidence="11">
    <location>
        <begin position="573"/>
        <end position="720"/>
    </location>
</feature>
<name>A0A1X2HTU6_SYNRA</name>
<dbReference type="FunCoup" id="A0A1X2HTU6">
    <property type="interactions" value="590"/>
</dbReference>
<dbReference type="OrthoDB" id="4310724at2759"/>
<comment type="caution">
    <text evidence="13">The sequence shown here is derived from an EMBL/GenBank/DDBJ whole genome shotgun (WGS) entry which is preliminary data.</text>
</comment>
<dbReference type="EC" id="3.6.4.13" evidence="1"/>
<feature type="domain" description="Helicase ATP-binding" evidence="10">
    <location>
        <begin position="326"/>
        <end position="525"/>
    </location>
</feature>
<dbReference type="OMA" id="YYFVERY"/>
<evidence type="ECO:0000256" key="4">
    <source>
        <dbReference type="ARBA" id="ARBA00022806"/>
    </source>
</evidence>
<reference evidence="13 14" key="1">
    <citation type="submission" date="2016-07" db="EMBL/GenBank/DDBJ databases">
        <title>Pervasive Adenine N6-methylation of Active Genes in Fungi.</title>
        <authorList>
            <consortium name="DOE Joint Genome Institute"/>
            <person name="Mondo S.J."/>
            <person name="Dannebaum R.O."/>
            <person name="Kuo R.C."/>
            <person name="Labutti K."/>
            <person name="Haridas S."/>
            <person name="Kuo A."/>
            <person name="Salamov A."/>
            <person name="Ahrendt S.R."/>
            <person name="Lipzen A."/>
            <person name="Sullivan W."/>
            <person name="Andreopoulos W.B."/>
            <person name="Clum A."/>
            <person name="Lindquist E."/>
            <person name="Daum C."/>
            <person name="Ramamoorthy G.K."/>
            <person name="Gryganskyi A."/>
            <person name="Culley D."/>
            <person name="Magnuson J.K."/>
            <person name="James T.Y."/>
            <person name="O'Malley M.A."/>
            <person name="Stajich J.E."/>
            <person name="Spatafora J.W."/>
            <person name="Visel A."/>
            <person name="Grigoriev I.V."/>
        </authorList>
    </citation>
    <scope>NUCLEOTIDE SEQUENCE [LARGE SCALE GENOMIC DNA]</scope>
    <source>
        <strain evidence="13 14">NRRL 2496</strain>
    </source>
</reference>
<evidence type="ECO:0000259" key="10">
    <source>
        <dbReference type="PROSITE" id="PS51192"/>
    </source>
</evidence>
<dbReference type="EMBL" id="MCGN01000001">
    <property type="protein sequence ID" value="ORZ03025.1"/>
    <property type="molecule type" value="Genomic_DNA"/>
</dbReference>
<evidence type="ECO:0000313" key="14">
    <source>
        <dbReference type="Proteomes" id="UP000242180"/>
    </source>
</evidence>
<evidence type="ECO:0000256" key="9">
    <source>
        <dbReference type="SAM" id="MobiDB-lite"/>
    </source>
</evidence>
<evidence type="ECO:0000256" key="5">
    <source>
        <dbReference type="ARBA" id="ARBA00022840"/>
    </source>
</evidence>
<dbReference type="InterPro" id="IPR014014">
    <property type="entry name" value="RNA_helicase_DEAD_Q_motif"/>
</dbReference>
<dbReference type="SMART" id="SM00487">
    <property type="entry name" value="DEXDc"/>
    <property type="match status" value="1"/>
</dbReference>
<dbReference type="STRING" id="13706.A0A1X2HTU6"/>
<dbReference type="AlphaFoldDB" id="A0A1X2HTU6"/>
<evidence type="ECO:0000256" key="1">
    <source>
        <dbReference type="ARBA" id="ARBA00012552"/>
    </source>
</evidence>
<dbReference type="PANTHER" id="PTHR47959">
    <property type="entry name" value="ATP-DEPENDENT RNA HELICASE RHLE-RELATED"/>
    <property type="match status" value="1"/>
</dbReference>
<feature type="compositionally biased region" description="Basic residues" evidence="9">
    <location>
        <begin position="11"/>
        <end position="31"/>
    </location>
</feature>
<feature type="region of interest" description="Disordered" evidence="9">
    <location>
        <begin position="1"/>
        <end position="51"/>
    </location>
</feature>
<dbReference type="PANTHER" id="PTHR47959:SF1">
    <property type="entry name" value="ATP-DEPENDENT RNA HELICASE DBPA"/>
    <property type="match status" value="1"/>
</dbReference>
<keyword evidence="3 13" id="KW-0378">Hydrolase</keyword>
<feature type="compositionally biased region" description="Basic and acidic residues" evidence="9">
    <location>
        <begin position="768"/>
        <end position="779"/>
    </location>
</feature>
<dbReference type="CDD" id="cd18787">
    <property type="entry name" value="SF2_C_DEAD"/>
    <property type="match status" value="1"/>
</dbReference>
<dbReference type="InterPro" id="IPR014001">
    <property type="entry name" value="Helicase_ATP-bd"/>
</dbReference>
<accession>A0A1X2HTU6</accession>
<evidence type="ECO:0000256" key="2">
    <source>
        <dbReference type="ARBA" id="ARBA00022741"/>
    </source>
</evidence>
<protein>
    <recommendedName>
        <fullName evidence="1">RNA helicase</fullName>
        <ecNumber evidence="1">3.6.4.13</ecNumber>
    </recommendedName>
</protein>
<proteinExistence type="predicted"/>
<dbReference type="InterPro" id="IPR000629">
    <property type="entry name" value="RNA-helicase_DEAD-box_CS"/>
</dbReference>
<dbReference type="Gene3D" id="3.40.50.300">
    <property type="entry name" value="P-loop containing nucleotide triphosphate hydrolases"/>
    <property type="match status" value="2"/>
</dbReference>
<dbReference type="SMART" id="SM00490">
    <property type="entry name" value="HELICc"/>
    <property type="match status" value="1"/>
</dbReference>
<dbReference type="PROSITE" id="PS51194">
    <property type="entry name" value="HELICASE_CTER"/>
    <property type="match status" value="1"/>
</dbReference>
<dbReference type="Pfam" id="PF00271">
    <property type="entry name" value="Helicase_C"/>
    <property type="match status" value="1"/>
</dbReference>
<dbReference type="InterPro" id="IPR027417">
    <property type="entry name" value="P-loop_NTPase"/>
</dbReference>
<keyword evidence="14" id="KW-1185">Reference proteome</keyword>